<organism evidence="2 3">
    <name type="scientific">Cupriavidus gilardii J11</name>
    <dbReference type="NCBI Taxonomy" id="936133"/>
    <lineage>
        <taxon>Bacteria</taxon>
        <taxon>Pseudomonadati</taxon>
        <taxon>Pseudomonadota</taxon>
        <taxon>Betaproteobacteria</taxon>
        <taxon>Burkholderiales</taxon>
        <taxon>Burkholderiaceae</taxon>
        <taxon>Cupriavidus</taxon>
    </lineage>
</organism>
<keyword evidence="3" id="KW-1185">Reference proteome</keyword>
<dbReference type="InterPro" id="IPR024422">
    <property type="entry name" value="Protein_unknown_function_OB"/>
</dbReference>
<sequence length="190" mass="20322">MTDKIRQIAIALIALAVLAMLWLLGNDRNNADDGAATPAGVALQTAPADAARGIPRNGTLDPVSIDPARPADRLPVYQAATILQDYRDDRDSADRRYRGAYFIVEGVASGIRREGEAQVYLDIRTSDPEQPVRANLLRRQICGPAGRVCEVEARATMVRRGQKVAVECTGAGIADSTPVLEGCLLRGGAN</sequence>
<dbReference type="Pfam" id="PF12869">
    <property type="entry name" value="tRNA_anti-like"/>
    <property type="match status" value="1"/>
</dbReference>
<gene>
    <name evidence="2" type="ORF">L602_001200000030</name>
</gene>
<feature type="transmembrane region" description="Helical" evidence="1">
    <location>
        <begin position="7"/>
        <end position="25"/>
    </location>
</feature>
<accession>A0A562BUD0</accession>
<keyword evidence="1" id="KW-0812">Transmembrane</keyword>
<proteinExistence type="predicted"/>
<evidence type="ECO:0000313" key="3">
    <source>
        <dbReference type="Proteomes" id="UP000318141"/>
    </source>
</evidence>
<reference evidence="2 3" key="1">
    <citation type="submission" date="2019-07" db="EMBL/GenBank/DDBJ databases">
        <title>Genome sequencing of lignin-degrading bacterial isolates.</title>
        <authorList>
            <person name="Gladden J."/>
        </authorList>
    </citation>
    <scope>NUCLEOTIDE SEQUENCE [LARGE SCALE GENOMIC DNA]</scope>
    <source>
        <strain evidence="2 3">J11</strain>
    </source>
</reference>
<dbReference type="EMBL" id="VLJN01000004">
    <property type="protein sequence ID" value="TWG88410.1"/>
    <property type="molecule type" value="Genomic_DNA"/>
</dbReference>
<evidence type="ECO:0000313" key="2">
    <source>
        <dbReference type="EMBL" id="TWG88410.1"/>
    </source>
</evidence>
<comment type="caution">
    <text evidence="2">The sequence shown here is derived from an EMBL/GenBank/DDBJ whole genome shotgun (WGS) entry which is preliminary data.</text>
</comment>
<protein>
    <submittedName>
        <fullName evidence="2">Putative nucleic acid binding protein</fullName>
    </submittedName>
</protein>
<keyword evidence="1" id="KW-0472">Membrane</keyword>
<evidence type="ECO:0000256" key="1">
    <source>
        <dbReference type="SAM" id="Phobius"/>
    </source>
</evidence>
<dbReference type="OrthoDB" id="8962716at2"/>
<dbReference type="Proteomes" id="UP000318141">
    <property type="component" value="Unassembled WGS sequence"/>
</dbReference>
<keyword evidence="1" id="KW-1133">Transmembrane helix</keyword>
<name>A0A562BUD0_9BURK</name>
<dbReference type="AlphaFoldDB" id="A0A562BUD0"/>